<dbReference type="InterPro" id="IPR058727">
    <property type="entry name" value="Helical_Vwde"/>
</dbReference>
<feature type="compositionally biased region" description="Polar residues" evidence="1">
    <location>
        <begin position="1100"/>
        <end position="1111"/>
    </location>
</feature>
<feature type="signal peptide" evidence="3">
    <location>
        <begin position="1"/>
        <end position="18"/>
    </location>
</feature>
<dbReference type="Pfam" id="PF00094">
    <property type="entry name" value="VWD"/>
    <property type="match status" value="1"/>
</dbReference>
<feature type="region of interest" description="Disordered" evidence="1">
    <location>
        <begin position="1048"/>
        <end position="1111"/>
    </location>
</feature>
<dbReference type="RefSeq" id="XP_022287220.1">
    <property type="nucleotide sequence ID" value="XM_022431512.1"/>
</dbReference>
<evidence type="ECO:0000313" key="6">
    <source>
        <dbReference type="RefSeq" id="XP_022287220.1"/>
    </source>
</evidence>
<keyword evidence="2" id="KW-0472">Membrane</keyword>
<feature type="chain" id="PRO_5034465452" evidence="3">
    <location>
        <begin position="19"/>
        <end position="1111"/>
    </location>
</feature>
<dbReference type="KEGG" id="cvn:111099974"/>
<reference evidence="6" key="1">
    <citation type="submission" date="2025-08" db="UniProtKB">
        <authorList>
            <consortium name="RefSeq"/>
        </authorList>
    </citation>
    <scope>IDENTIFICATION</scope>
    <source>
        <tissue evidence="6">Whole sample</tissue>
    </source>
</reference>
<feature type="domain" description="VWFD" evidence="4">
    <location>
        <begin position="418"/>
        <end position="606"/>
    </location>
</feature>
<dbReference type="GeneID" id="111099974"/>
<dbReference type="Pfam" id="PF23106">
    <property type="entry name" value="EGF_Teneurin"/>
    <property type="match status" value="1"/>
</dbReference>
<keyword evidence="2" id="KW-1133">Transmembrane helix</keyword>
<gene>
    <name evidence="6" type="primary">LOC111099974</name>
</gene>
<sequence length="1111" mass="126273">MYHGPIIWIFLLSISISAVQISQLRDPCLDGEFLKLDHLTKRSSTFNMDSQPLCDRYLTEHWYGMKSHKMTNFKPDPMKCGTLYPVWLKGQIPLDGKTKNMTVCQVGFSNECAKSYEIEVKNCTKFLVYKLKPLDSCDSAYCFEMNDDCVKEYVSNVRVSFHNITWKNTSNGPYTQYDPYINLLCSFTPSADDTLLYHIDWYVDNDTVIQGQTVDKNSLQDAILSAEDMLKAGKKINSWIQCIVGVKKSTDRFPCISKFSEAFFAGIEVLNPTLSIERKGSGIVMFRPTIPIVLETIEMAKLNQPQTSGYLEINLHFPGTLNRDCQSHGSLLSCRTQIKSFTYNERHKYNDLTYWYKTYNLTVFNTDDGKYYLPEQTKLVLRLETSDTNGRGDKVYSKVVLHDVHINVVDNQVAWRGKRCSSYADPHMTTFDGYHYECQATGCIPGQSYLLYQNKKHEQEVQVRHENCWGTPRCVCAVATRAGQDVFTIDVCSGRQYINFPICNEHSLKVIRLSDKIYKVMLPTGTFVKIMLYSDRSVGWFINVEIYPTIADLSQTSGLCGFLDNNFDNDLQRKDGTRDNIYSFHRYRPPDSFSKSWQIPRGSPDDLLSMDQTVYDKLTPLSKYFYKLCTCDRGNTYCSYKQYPKCQTNYKDEEYQCMLHGSSRKRRDLKFLANHRRDIADSLISVDHRHRREVFSEEDALATCQEAFHRSAHYDTCLNVPNFSNESLVNCVNDLIMTGDRNLTQLHLDTALGQCQTYILLNSTLQNDSPDLTIIIVNLCPNNCSSKGVCAKGICTCEDGFGGSDCSFDVSSPPEITRISDDGICDKTDESCEDISLYGHYFVENMGTYCYVTRKEMNENATAVSVSSYTVQLKERTLFEGYCSLQYAATSPWITEFQFRLSNDGTHYTKSYNVYVYQSQCQTFYNETGNISFNLQSGYCYINGVCIVKGTLKANQSCWGCLPSSQAYNWTWVCANIDLKKGTTDSEFLPTTTEPELTDLRQNLKSTSPGLTTTSIGLIAATACVALLIIGTLGFLIKTNNTLKHRRNRPLKDLKNTTQGRTHSTTSIGPFSSCDALQTDSYSRPSTSSSSSTRVLSPTNDLSRLFQSRNT</sequence>
<feature type="compositionally biased region" description="Low complexity" evidence="1">
    <location>
        <begin position="1079"/>
        <end position="1099"/>
    </location>
</feature>
<dbReference type="Proteomes" id="UP000694844">
    <property type="component" value="Chromosome 6"/>
</dbReference>
<dbReference type="InterPro" id="IPR001846">
    <property type="entry name" value="VWF_type-D"/>
</dbReference>
<proteinExistence type="predicted"/>
<dbReference type="PROSITE" id="PS51233">
    <property type="entry name" value="VWFD"/>
    <property type="match status" value="1"/>
</dbReference>
<evidence type="ECO:0000256" key="1">
    <source>
        <dbReference type="SAM" id="MobiDB-lite"/>
    </source>
</evidence>
<name>A0A8B8A7U1_CRAVI</name>
<dbReference type="Gene3D" id="2.10.25.10">
    <property type="entry name" value="Laminin"/>
    <property type="match status" value="1"/>
</dbReference>
<dbReference type="AlphaFoldDB" id="A0A8B8A7U1"/>
<dbReference type="PROSITE" id="PS01186">
    <property type="entry name" value="EGF_2"/>
    <property type="match status" value="1"/>
</dbReference>
<evidence type="ECO:0000256" key="3">
    <source>
        <dbReference type="SAM" id="SignalP"/>
    </source>
</evidence>
<accession>A0A8B8A7U1</accession>
<keyword evidence="3" id="KW-0732">Signal</keyword>
<organism evidence="5 6">
    <name type="scientific">Crassostrea virginica</name>
    <name type="common">Eastern oyster</name>
    <dbReference type="NCBI Taxonomy" id="6565"/>
    <lineage>
        <taxon>Eukaryota</taxon>
        <taxon>Metazoa</taxon>
        <taxon>Spiralia</taxon>
        <taxon>Lophotrochozoa</taxon>
        <taxon>Mollusca</taxon>
        <taxon>Bivalvia</taxon>
        <taxon>Autobranchia</taxon>
        <taxon>Pteriomorphia</taxon>
        <taxon>Ostreida</taxon>
        <taxon>Ostreoidea</taxon>
        <taxon>Ostreidae</taxon>
        <taxon>Crassostrea</taxon>
    </lineage>
</organism>
<feature type="compositionally biased region" description="Polar residues" evidence="1">
    <location>
        <begin position="1056"/>
        <end position="1078"/>
    </location>
</feature>
<evidence type="ECO:0000259" key="4">
    <source>
        <dbReference type="PROSITE" id="PS51233"/>
    </source>
</evidence>
<dbReference type="InterPro" id="IPR000742">
    <property type="entry name" value="EGF"/>
</dbReference>
<dbReference type="Pfam" id="PF26129">
    <property type="entry name" value="Vwde"/>
    <property type="match status" value="1"/>
</dbReference>
<keyword evidence="5" id="KW-1185">Reference proteome</keyword>
<feature type="transmembrane region" description="Helical" evidence="2">
    <location>
        <begin position="1016"/>
        <end position="1037"/>
    </location>
</feature>
<keyword evidence="2" id="KW-0812">Transmembrane</keyword>
<protein>
    <submittedName>
        <fullName evidence="6">von Willebrand factor D and EGF domain-containing protein-like</fullName>
    </submittedName>
</protein>
<evidence type="ECO:0000256" key="2">
    <source>
        <dbReference type="SAM" id="Phobius"/>
    </source>
</evidence>
<evidence type="ECO:0000313" key="5">
    <source>
        <dbReference type="Proteomes" id="UP000694844"/>
    </source>
</evidence>
<dbReference type="OrthoDB" id="18487at2759"/>